<dbReference type="KEGG" id="bbh:BN112_0280"/>
<evidence type="ECO:0000256" key="2">
    <source>
        <dbReference type="ARBA" id="ARBA00023125"/>
    </source>
</evidence>
<dbReference type="SUPFAM" id="SSF64288">
    <property type="entry name" value="Chorismate lyase-like"/>
    <property type="match status" value="1"/>
</dbReference>
<evidence type="ECO:0000313" key="6">
    <source>
        <dbReference type="Proteomes" id="UP000007564"/>
    </source>
</evidence>
<dbReference type="InterPro" id="IPR011663">
    <property type="entry name" value="UTRA"/>
</dbReference>
<dbReference type="SUPFAM" id="SSF46785">
    <property type="entry name" value="Winged helix' DNA-binding domain"/>
    <property type="match status" value="1"/>
</dbReference>
<evidence type="ECO:0000256" key="3">
    <source>
        <dbReference type="ARBA" id="ARBA00023163"/>
    </source>
</evidence>
<dbReference type="CDD" id="cd07377">
    <property type="entry name" value="WHTH_GntR"/>
    <property type="match status" value="1"/>
</dbReference>
<dbReference type="Pfam" id="PF07702">
    <property type="entry name" value="UTRA"/>
    <property type="match status" value="1"/>
</dbReference>
<dbReference type="InterPro" id="IPR036388">
    <property type="entry name" value="WH-like_DNA-bd_sf"/>
</dbReference>
<proteinExistence type="predicted"/>
<dbReference type="RefSeq" id="WP_003812103.1">
    <property type="nucleotide sequence ID" value="NC_019382.1"/>
</dbReference>
<dbReference type="OrthoDB" id="8582866at2"/>
<dbReference type="InterPro" id="IPR036390">
    <property type="entry name" value="WH_DNA-bd_sf"/>
</dbReference>
<name>A0A0C6P1S3_BORBO</name>
<reference evidence="5 6" key="1">
    <citation type="journal article" date="2012" name="BMC Genomics">
        <title>Comparative genomics of the classical Bordetella subspecies: the evolution and exchange of virulence-associated diversity amongst closely related pathogens.</title>
        <authorList>
            <person name="Park J."/>
            <person name="Zhang Y."/>
            <person name="Buboltz A.M."/>
            <person name="Zhang X."/>
            <person name="Schuster S.C."/>
            <person name="Ahuja U."/>
            <person name="Liu M."/>
            <person name="Miller J.F."/>
            <person name="Sebaihia M."/>
            <person name="Bentley S.D."/>
            <person name="Parkhill J."/>
            <person name="Harvill E.T."/>
        </authorList>
    </citation>
    <scope>NUCLEOTIDE SEQUENCE [LARGE SCALE GENOMIC DNA]</scope>
    <source>
        <strain evidence="5 6">253</strain>
    </source>
</reference>
<dbReference type="AlphaFoldDB" id="A0A0C6P1S3"/>
<dbReference type="InterPro" id="IPR000524">
    <property type="entry name" value="Tscrpt_reg_HTH_GntR"/>
</dbReference>
<evidence type="ECO:0000256" key="1">
    <source>
        <dbReference type="ARBA" id="ARBA00023015"/>
    </source>
</evidence>
<dbReference type="PROSITE" id="PS50949">
    <property type="entry name" value="HTH_GNTR"/>
    <property type="match status" value="1"/>
</dbReference>
<accession>A0A0C6P1S3</accession>
<gene>
    <name evidence="5" type="ORF">BN112_0280</name>
</gene>
<dbReference type="PANTHER" id="PTHR44846">
    <property type="entry name" value="MANNOSYL-D-GLYCERATE TRANSPORT/METABOLISM SYSTEM REPRESSOR MNGR-RELATED"/>
    <property type="match status" value="1"/>
</dbReference>
<keyword evidence="2" id="KW-0238">DNA-binding</keyword>
<dbReference type="SMART" id="SM00866">
    <property type="entry name" value="UTRA"/>
    <property type="match status" value="1"/>
</dbReference>
<sequence>MAINFHDSPIPRYLQLADLMRQRIARGQWGQGHRLPSLEELVAEFGVARVTVRQAIDVLTREGLVSPQQGRGTFVTGLPPNDRWLQVQTTLAELAKVYRDTKPKIVNIDETITNPPLTAQDGVAAERYVYMRRVHEREGRPYCVINIYLDEQIFRRDPVRYRNETVIPLLVSDPALRIARAHQVLTIGTADMEVAGHLQVPVNTPIAEVRRLFLDEAGKVVYLSEVSYRGDFIHLEMNLIP</sequence>
<dbReference type="EMBL" id="HE965806">
    <property type="protein sequence ID" value="CCJ52198.1"/>
    <property type="molecule type" value="Genomic_DNA"/>
</dbReference>
<dbReference type="Proteomes" id="UP000007564">
    <property type="component" value="Chromosome"/>
</dbReference>
<feature type="domain" description="HTH gntR-type" evidence="4">
    <location>
        <begin position="10"/>
        <end position="78"/>
    </location>
</feature>
<dbReference type="HOGENOM" id="CLU_063236_4_2_4"/>
<dbReference type="InterPro" id="IPR028978">
    <property type="entry name" value="Chorismate_lyase_/UTRA_dom_sf"/>
</dbReference>
<evidence type="ECO:0000313" key="5">
    <source>
        <dbReference type="EMBL" id="CCJ52198.1"/>
    </source>
</evidence>
<dbReference type="InterPro" id="IPR050679">
    <property type="entry name" value="Bact_HTH_transcr_reg"/>
</dbReference>
<keyword evidence="1" id="KW-0805">Transcription regulation</keyword>
<dbReference type="SMART" id="SM00345">
    <property type="entry name" value="HTH_GNTR"/>
    <property type="match status" value="1"/>
</dbReference>
<dbReference type="GO" id="GO:0003677">
    <property type="term" value="F:DNA binding"/>
    <property type="evidence" value="ECO:0007669"/>
    <property type="project" value="UniProtKB-KW"/>
</dbReference>
<dbReference type="Gene3D" id="3.40.1410.10">
    <property type="entry name" value="Chorismate lyase-like"/>
    <property type="match status" value="1"/>
</dbReference>
<dbReference type="Pfam" id="PF00392">
    <property type="entry name" value="GntR"/>
    <property type="match status" value="1"/>
</dbReference>
<dbReference type="PANTHER" id="PTHR44846:SF1">
    <property type="entry name" value="MANNOSYL-D-GLYCERATE TRANSPORT_METABOLISM SYSTEM REPRESSOR MNGR-RELATED"/>
    <property type="match status" value="1"/>
</dbReference>
<dbReference type="GO" id="GO:0003700">
    <property type="term" value="F:DNA-binding transcription factor activity"/>
    <property type="evidence" value="ECO:0007669"/>
    <property type="project" value="InterPro"/>
</dbReference>
<organism evidence="5 6">
    <name type="scientific">Bordetella bronchiseptica 253</name>
    <dbReference type="NCBI Taxonomy" id="568707"/>
    <lineage>
        <taxon>Bacteria</taxon>
        <taxon>Pseudomonadati</taxon>
        <taxon>Pseudomonadota</taxon>
        <taxon>Betaproteobacteria</taxon>
        <taxon>Burkholderiales</taxon>
        <taxon>Alcaligenaceae</taxon>
        <taxon>Bordetella</taxon>
    </lineage>
</organism>
<dbReference type="GO" id="GO:0045892">
    <property type="term" value="P:negative regulation of DNA-templated transcription"/>
    <property type="evidence" value="ECO:0007669"/>
    <property type="project" value="TreeGrafter"/>
</dbReference>
<protein>
    <submittedName>
        <fullName evidence="5">Putative GntR-family transcriptional regulator</fullName>
    </submittedName>
</protein>
<dbReference type="GeneID" id="93203147"/>
<keyword evidence="3" id="KW-0804">Transcription</keyword>
<evidence type="ECO:0000259" key="4">
    <source>
        <dbReference type="PROSITE" id="PS50949"/>
    </source>
</evidence>
<dbReference type="Gene3D" id="1.10.10.10">
    <property type="entry name" value="Winged helix-like DNA-binding domain superfamily/Winged helix DNA-binding domain"/>
    <property type="match status" value="1"/>
</dbReference>
<dbReference type="PRINTS" id="PR00035">
    <property type="entry name" value="HTHGNTR"/>
</dbReference>